<evidence type="ECO:0000259" key="4">
    <source>
        <dbReference type="Pfam" id="PF24883"/>
    </source>
</evidence>
<dbReference type="Gene3D" id="3.40.50.300">
    <property type="entry name" value="P-loop containing nucleotide triphosphate hydrolases"/>
    <property type="match status" value="1"/>
</dbReference>
<name>A0A7R7VH98_ASPCH</name>
<accession>A0A7R7VH98</accession>
<keyword evidence="1" id="KW-0677">Repeat</keyword>
<dbReference type="PANTHER" id="PTHR10039">
    <property type="entry name" value="AMELOGENIN"/>
    <property type="match status" value="1"/>
</dbReference>
<protein>
    <recommendedName>
        <fullName evidence="7">NACHT domain-containing protein</fullName>
    </recommendedName>
</protein>
<evidence type="ECO:0008006" key="7">
    <source>
        <dbReference type="Google" id="ProtNLM"/>
    </source>
</evidence>
<evidence type="ECO:0000259" key="3">
    <source>
        <dbReference type="Pfam" id="PF17100"/>
    </source>
</evidence>
<dbReference type="SUPFAM" id="SSF52540">
    <property type="entry name" value="P-loop containing nucleoside triphosphate hydrolases"/>
    <property type="match status" value="1"/>
</dbReference>
<dbReference type="GeneID" id="66978973"/>
<evidence type="ECO:0000256" key="2">
    <source>
        <dbReference type="SAM" id="MobiDB-lite"/>
    </source>
</evidence>
<feature type="region of interest" description="Disordered" evidence="2">
    <location>
        <begin position="1"/>
        <end position="47"/>
    </location>
</feature>
<dbReference type="AlphaFoldDB" id="A0A7R7VH98"/>
<gene>
    <name evidence="5" type="ORF">ACHE_20072A</name>
</gene>
<feature type="domain" description="NWD NACHT-NTPase N-terminal" evidence="3">
    <location>
        <begin position="68"/>
        <end position="280"/>
    </location>
</feature>
<reference evidence="5" key="1">
    <citation type="submission" date="2021-01" db="EMBL/GenBank/DDBJ databases">
        <authorList>
            <consortium name="Aspergillus chevalieri M1 genome sequencing consortium"/>
            <person name="Kazuki M."/>
            <person name="Futagami T."/>
        </authorList>
    </citation>
    <scope>NUCLEOTIDE SEQUENCE</scope>
    <source>
        <strain evidence="5">M1</strain>
    </source>
</reference>
<evidence type="ECO:0000313" key="6">
    <source>
        <dbReference type="Proteomes" id="UP000637239"/>
    </source>
</evidence>
<organism evidence="5 6">
    <name type="scientific">Aspergillus chevalieri</name>
    <name type="common">Eurotium chevalieri</name>
    <dbReference type="NCBI Taxonomy" id="182096"/>
    <lineage>
        <taxon>Eukaryota</taxon>
        <taxon>Fungi</taxon>
        <taxon>Dikarya</taxon>
        <taxon>Ascomycota</taxon>
        <taxon>Pezizomycotina</taxon>
        <taxon>Eurotiomycetes</taxon>
        <taxon>Eurotiomycetidae</taxon>
        <taxon>Eurotiales</taxon>
        <taxon>Aspergillaceae</taxon>
        <taxon>Aspergillus</taxon>
        <taxon>Aspergillus subgen. Aspergillus</taxon>
    </lineage>
</organism>
<dbReference type="InterPro" id="IPR027417">
    <property type="entry name" value="P-loop_NTPase"/>
</dbReference>
<dbReference type="Pfam" id="PF24883">
    <property type="entry name" value="NPHP3_N"/>
    <property type="match status" value="1"/>
</dbReference>
<keyword evidence="6" id="KW-1185">Reference proteome</keyword>
<proteinExistence type="predicted"/>
<dbReference type="KEGG" id="ache:ACHE_20072A"/>
<dbReference type="InterPro" id="IPR031359">
    <property type="entry name" value="NACHT_N"/>
</dbReference>
<sequence length="498" mass="56213">MHHLKKLFNHGKEQKGRGPNRPKKAQSANHPPHQHKIQADDWVSRSSVSIPAHQPNITKIEGSPPPRDLWKSAYDKLDQKEQDILSKIPVLTQPGIDEKKHKTKAIIDKVVETTKEQYEKYQEGGLKIRRSTGNDIDLRKLSHKIINAAFSFKEIISTVVGFDPTHHAASAWAVVSIGLTMAKNSSDLRDALFQSSEYMADILARHAYIEEKFYHQSGQNAQTGHALVKVYKAILQYAAKVLAAQDSNVGKWMLDSVTGITNQDLMELKKSVKDQEQELHHCVEREQHLHHNEQAEQLLTQGDQIMRSFQALIQKFNLPIAEGASYDSFDNQHGEKCLPGTRKELRCQIANWAEELDSKVIFWLNGMAGTGKSTIARTVAQSFDEKGLLGASFFFKQGEADRGNAKRFVSTITRQLMTSNRELAHGISRAIEDDPDLSTKALSQQFDKLLLQPLLKLELNETTSMVIVIDALDECEKEGDIRNFLFVMVSSKMMIIRT</sequence>
<dbReference type="Pfam" id="PF17100">
    <property type="entry name" value="NACHT_N"/>
    <property type="match status" value="1"/>
</dbReference>
<reference evidence="5" key="2">
    <citation type="submission" date="2021-02" db="EMBL/GenBank/DDBJ databases">
        <title>Aspergillus chevalieri M1 genome sequence.</title>
        <authorList>
            <person name="Kadooka C."/>
            <person name="Mori K."/>
            <person name="Futagami T."/>
        </authorList>
    </citation>
    <scope>NUCLEOTIDE SEQUENCE</scope>
    <source>
        <strain evidence="5">M1</strain>
    </source>
</reference>
<dbReference type="RefSeq" id="XP_043133136.1">
    <property type="nucleotide sequence ID" value="XM_043284334.1"/>
</dbReference>
<dbReference type="Proteomes" id="UP000637239">
    <property type="component" value="Chromosome 2"/>
</dbReference>
<evidence type="ECO:0000313" key="5">
    <source>
        <dbReference type="EMBL" id="BCR84614.1"/>
    </source>
</evidence>
<dbReference type="EMBL" id="AP024417">
    <property type="protein sequence ID" value="BCR84614.1"/>
    <property type="molecule type" value="Genomic_DNA"/>
</dbReference>
<evidence type="ECO:0000256" key="1">
    <source>
        <dbReference type="ARBA" id="ARBA00022737"/>
    </source>
</evidence>
<dbReference type="InterPro" id="IPR056884">
    <property type="entry name" value="NPHP3-like_N"/>
</dbReference>
<feature type="domain" description="Nephrocystin 3-like N-terminal" evidence="4">
    <location>
        <begin position="349"/>
        <end position="492"/>
    </location>
</feature>